<accession>A0A814AGA5</accession>
<feature type="compositionally biased region" description="Basic and acidic residues" evidence="1">
    <location>
        <begin position="394"/>
        <end position="420"/>
    </location>
</feature>
<evidence type="ECO:0000259" key="3">
    <source>
        <dbReference type="PROSITE" id="PS50405"/>
    </source>
</evidence>
<feature type="region of interest" description="Disordered" evidence="1">
    <location>
        <begin position="44"/>
        <end position="71"/>
    </location>
</feature>
<organism evidence="4 7">
    <name type="scientific">Adineta steineri</name>
    <dbReference type="NCBI Taxonomy" id="433720"/>
    <lineage>
        <taxon>Eukaryota</taxon>
        <taxon>Metazoa</taxon>
        <taxon>Spiralia</taxon>
        <taxon>Gnathifera</taxon>
        <taxon>Rotifera</taxon>
        <taxon>Eurotatoria</taxon>
        <taxon>Bdelloidea</taxon>
        <taxon>Adinetida</taxon>
        <taxon>Adinetidae</taxon>
        <taxon>Adineta</taxon>
    </lineage>
</organism>
<dbReference type="AlphaFoldDB" id="A0A814AGA5"/>
<keyword evidence="6" id="KW-1185">Reference proteome</keyword>
<dbReference type="PANTHER" id="PTHR11571:SF150">
    <property type="entry name" value="GLUTATHIONE S-TRANSFERASE"/>
    <property type="match status" value="1"/>
</dbReference>
<evidence type="ECO:0000313" key="4">
    <source>
        <dbReference type="EMBL" id="CAF0914440.1"/>
    </source>
</evidence>
<protein>
    <recommendedName>
        <fullName evidence="8">Glutathione S-transferase</fullName>
    </recommendedName>
</protein>
<feature type="compositionally biased region" description="Polar residues" evidence="1">
    <location>
        <begin position="347"/>
        <end position="367"/>
    </location>
</feature>
<evidence type="ECO:0000313" key="7">
    <source>
        <dbReference type="Proteomes" id="UP000663877"/>
    </source>
</evidence>
<dbReference type="InterPro" id="IPR036249">
    <property type="entry name" value="Thioredoxin-like_sf"/>
</dbReference>
<dbReference type="Pfam" id="PF02798">
    <property type="entry name" value="GST_N"/>
    <property type="match status" value="1"/>
</dbReference>
<dbReference type="InterPro" id="IPR010987">
    <property type="entry name" value="Glutathione-S-Trfase_C-like"/>
</dbReference>
<feature type="compositionally biased region" description="Basic residues" evidence="1">
    <location>
        <begin position="280"/>
        <end position="294"/>
    </location>
</feature>
<dbReference type="GO" id="GO:0006749">
    <property type="term" value="P:glutathione metabolic process"/>
    <property type="evidence" value="ECO:0007669"/>
    <property type="project" value="TreeGrafter"/>
</dbReference>
<evidence type="ECO:0000256" key="1">
    <source>
        <dbReference type="SAM" id="MobiDB-lite"/>
    </source>
</evidence>
<dbReference type="OrthoDB" id="414243at2759"/>
<dbReference type="InterPro" id="IPR040079">
    <property type="entry name" value="Glutathione_S-Trfase"/>
</dbReference>
<feature type="compositionally biased region" description="Polar residues" evidence="1">
    <location>
        <begin position="376"/>
        <end position="393"/>
    </location>
</feature>
<dbReference type="SFLD" id="SFLDS00019">
    <property type="entry name" value="Glutathione_Transferase_(cytos"/>
    <property type="match status" value="1"/>
</dbReference>
<name>A0A814AGA5_9BILA</name>
<dbReference type="Proteomes" id="UP000663877">
    <property type="component" value="Unassembled WGS sequence"/>
</dbReference>
<evidence type="ECO:0000313" key="5">
    <source>
        <dbReference type="EMBL" id="CAF1056575.1"/>
    </source>
</evidence>
<sequence>MMSNPANYYTPPYGTPAYSGMPNYGTGSPPVPYYYNVQFPQQQATSPLQQQQKPEKQQKPQYPHAPPNQKNNENISLFKLYDIEKNRYSTIIRLIFSFVGVPYKEKHFKPNELSKIKEKMPYQQLPILRVHNQFKIFQLHTIIRYLAREFNLYGRSKHDHVVVDDIVEIARQFQEKIFEQINNSTNYEQSILQFIIDSSVIYLKQLEGFFAIFDHHGPFYLGLHISLADLMVYDVISYLIKVDGKLLDSYSHLKEARRQLEKHPGVADFIQVKTPDPNKPHHHHKSPHTHRRQTKSPTPNSNSQQQQHHHHRHHHHHRRRSVEGGKSNHHHHHHYHCPYHRRKNSKEPTPSSQTKQPSIRSSKSPSILINEKESTPLPSAKQQVIRQSKSPNPSRKDKDLPNPLRKDKESSNPSRKDKESTPLSHIKQRLIRSSASPGANKPEKKSTTISANTTLAKPPVIQEDDSESITK</sequence>
<evidence type="ECO:0000259" key="2">
    <source>
        <dbReference type="PROSITE" id="PS50404"/>
    </source>
</evidence>
<dbReference type="EMBL" id="CAJNOI010000040">
    <property type="protein sequence ID" value="CAF0914440.1"/>
    <property type="molecule type" value="Genomic_DNA"/>
</dbReference>
<reference evidence="4" key="1">
    <citation type="submission" date="2021-02" db="EMBL/GenBank/DDBJ databases">
        <authorList>
            <person name="Nowell W R."/>
        </authorList>
    </citation>
    <scope>NUCLEOTIDE SEQUENCE</scope>
</reference>
<dbReference type="InterPro" id="IPR036282">
    <property type="entry name" value="Glutathione-S-Trfase_C_sf"/>
</dbReference>
<dbReference type="EMBL" id="CAJNOM010000104">
    <property type="protein sequence ID" value="CAF1056575.1"/>
    <property type="molecule type" value="Genomic_DNA"/>
</dbReference>
<evidence type="ECO:0000313" key="6">
    <source>
        <dbReference type="Proteomes" id="UP000663832"/>
    </source>
</evidence>
<dbReference type="GO" id="GO:0004364">
    <property type="term" value="F:glutathione transferase activity"/>
    <property type="evidence" value="ECO:0007669"/>
    <property type="project" value="TreeGrafter"/>
</dbReference>
<gene>
    <name evidence="4" type="ORF">BJG266_LOCUS11183</name>
    <name evidence="5" type="ORF">QVE165_LOCUS17919</name>
</gene>
<feature type="compositionally biased region" description="Acidic residues" evidence="1">
    <location>
        <begin position="462"/>
        <end position="471"/>
    </location>
</feature>
<comment type="caution">
    <text evidence="4">The sequence shown here is derived from an EMBL/GenBank/DDBJ whole genome shotgun (WGS) entry which is preliminary data.</text>
</comment>
<dbReference type="InterPro" id="IPR004046">
    <property type="entry name" value="GST_C"/>
</dbReference>
<evidence type="ECO:0008006" key="8">
    <source>
        <dbReference type="Google" id="ProtNLM"/>
    </source>
</evidence>
<dbReference type="InterPro" id="IPR050213">
    <property type="entry name" value="GST_superfamily"/>
</dbReference>
<dbReference type="Gene3D" id="1.20.1050.10">
    <property type="match status" value="1"/>
</dbReference>
<feature type="domain" description="GST C-terminal" evidence="3">
    <location>
        <begin position="151"/>
        <end position="281"/>
    </location>
</feature>
<feature type="compositionally biased region" description="Basic residues" evidence="1">
    <location>
        <begin position="307"/>
        <end position="320"/>
    </location>
</feature>
<dbReference type="PROSITE" id="PS50404">
    <property type="entry name" value="GST_NTER"/>
    <property type="match status" value="1"/>
</dbReference>
<feature type="region of interest" description="Disordered" evidence="1">
    <location>
        <begin position="264"/>
        <end position="471"/>
    </location>
</feature>
<feature type="domain" description="GST N-terminal" evidence="2">
    <location>
        <begin position="76"/>
        <end position="154"/>
    </location>
</feature>
<dbReference type="InterPro" id="IPR004045">
    <property type="entry name" value="Glutathione_S-Trfase_N"/>
</dbReference>
<proteinExistence type="predicted"/>
<dbReference type="Proteomes" id="UP000663832">
    <property type="component" value="Unassembled WGS sequence"/>
</dbReference>
<dbReference type="SUPFAM" id="SSF52833">
    <property type="entry name" value="Thioredoxin-like"/>
    <property type="match status" value="1"/>
</dbReference>
<dbReference type="SUPFAM" id="SSF47616">
    <property type="entry name" value="GST C-terminal domain-like"/>
    <property type="match status" value="1"/>
</dbReference>
<dbReference type="PANTHER" id="PTHR11571">
    <property type="entry name" value="GLUTATHIONE S-TRANSFERASE"/>
    <property type="match status" value="1"/>
</dbReference>
<dbReference type="Pfam" id="PF14497">
    <property type="entry name" value="GST_C_3"/>
    <property type="match status" value="1"/>
</dbReference>
<feature type="compositionally biased region" description="Basic residues" evidence="1">
    <location>
        <begin position="327"/>
        <end position="344"/>
    </location>
</feature>
<dbReference type="Gene3D" id="3.40.30.10">
    <property type="entry name" value="Glutaredoxin"/>
    <property type="match status" value="1"/>
</dbReference>
<dbReference type="PROSITE" id="PS50405">
    <property type="entry name" value="GST_CTER"/>
    <property type="match status" value="1"/>
</dbReference>